<dbReference type="InterPro" id="IPR037185">
    <property type="entry name" value="EmrE-like"/>
</dbReference>
<dbReference type="PANTHER" id="PTHR13146:SF0">
    <property type="entry name" value="SOLUTE CARRIER FAMILY 35 MEMBER F6"/>
    <property type="match status" value="1"/>
</dbReference>
<feature type="transmembrane region" description="Helical" evidence="2">
    <location>
        <begin position="90"/>
        <end position="109"/>
    </location>
</feature>
<proteinExistence type="predicted"/>
<name>A0A4Y9XQ85_9AGAM</name>
<keyword evidence="2" id="KW-0472">Membrane</keyword>
<feature type="transmembrane region" description="Helical" evidence="2">
    <location>
        <begin position="206"/>
        <end position="227"/>
    </location>
</feature>
<feature type="region of interest" description="Disordered" evidence="1">
    <location>
        <begin position="169"/>
        <end position="189"/>
    </location>
</feature>
<dbReference type="GO" id="GO:0016020">
    <property type="term" value="C:membrane"/>
    <property type="evidence" value="ECO:0007669"/>
    <property type="project" value="TreeGrafter"/>
</dbReference>
<keyword evidence="2" id="KW-0812">Transmembrane</keyword>
<feature type="transmembrane region" description="Helical" evidence="2">
    <location>
        <begin position="321"/>
        <end position="341"/>
    </location>
</feature>
<evidence type="ECO:0000256" key="2">
    <source>
        <dbReference type="SAM" id="Phobius"/>
    </source>
</evidence>
<dbReference type="SUPFAM" id="SSF103481">
    <property type="entry name" value="Multidrug resistance efflux transporter EmrE"/>
    <property type="match status" value="1"/>
</dbReference>
<protein>
    <recommendedName>
        <fullName evidence="5">EamA domain-containing protein</fullName>
    </recommendedName>
</protein>
<feature type="transmembrane region" description="Helical" evidence="2">
    <location>
        <begin position="444"/>
        <end position="462"/>
    </location>
</feature>
<dbReference type="EMBL" id="SEOQ01001496">
    <property type="protein sequence ID" value="TFY51523.1"/>
    <property type="molecule type" value="Genomic_DNA"/>
</dbReference>
<evidence type="ECO:0000313" key="4">
    <source>
        <dbReference type="Proteomes" id="UP000298327"/>
    </source>
</evidence>
<dbReference type="Proteomes" id="UP000298327">
    <property type="component" value="Unassembled WGS sequence"/>
</dbReference>
<evidence type="ECO:0008006" key="5">
    <source>
        <dbReference type="Google" id="ProtNLM"/>
    </source>
</evidence>
<reference evidence="3 4" key="1">
    <citation type="submission" date="2019-02" db="EMBL/GenBank/DDBJ databases">
        <title>Genome sequencing of the rare red list fungi Dentipellis fragilis.</title>
        <authorList>
            <person name="Buettner E."/>
            <person name="Kellner H."/>
        </authorList>
    </citation>
    <scope>NUCLEOTIDE SEQUENCE [LARGE SCALE GENOMIC DNA]</scope>
    <source>
        <strain evidence="3 4">DSM 105465</strain>
    </source>
</reference>
<accession>A0A4Y9XQ85</accession>
<dbReference type="STRING" id="205917.A0A4Y9XQ85"/>
<feature type="non-terminal residue" evidence="3">
    <location>
        <position position="1"/>
    </location>
</feature>
<feature type="transmembrane region" description="Helical" evidence="2">
    <location>
        <begin position="405"/>
        <end position="424"/>
    </location>
</feature>
<evidence type="ECO:0000256" key="1">
    <source>
        <dbReference type="SAM" id="MobiDB-lite"/>
    </source>
</evidence>
<dbReference type="OrthoDB" id="408493at2759"/>
<gene>
    <name evidence="3" type="ORF">EVG20_g10963</name>
</gene>
<sequence length="550" mass="60084">VLTALYGDGGETEIASKGEVARAHVALGGDEEDVDHGGGLAARRRPSGGYLYAQVSLFQSASLSSYVITPLLSCLARLRSLSSPTMPPKFYVPVLISGMILTGACNSIWSKFQDMQCVENCDDPDPKKRLLYEQPVWQTLQMFLGEMLCFLPVLWTYIASRRTSAVQLPEDADDDAPALHTSPDNEEMSGVSMKVQGQQLKGWRVLLLWLPAMCDLTGTTLMNIGLLYTPVSIYQMTRGALVLFVGILSVLFLHRRLWLYQWLSLITVMAGVSLVGFSGSLIKDTLREDTLLSLNATSAILSGRADDPVAEPIEKPEATKVLIGIFFILFAQIFTATQFVVEEKLLSRYTVAPLLAVGYEGLFGTISILILMPLLPLLPVSPDSPAAPWFDLPRGLHQLLFNPPVLWSGVVVALSISLFNYFGLSVTRHVSATARSLTDTCRTLVIWIVSLGLGWEMLVWPISLAQVAGFGLLVYGTFLFNNLVNPPRFLLPAEVAQPAESDVTPLLYDEEAEEALEETAVLPADLGQSGYDVVPAEQLARTRSKSAARA</sequence>
<dbReference type="AlphaFoldDB" id="A0A4Y9XQ85"/>
<feature type="transmembrane region" description="Helical" evidence="2">
    <location>
        <begin position="233"/>
        <end position="253"/>
    </location>
</feature>
<organism evidence="3 4">
    <name type="scientific">Dentipellis fragilis</name>
    <dbReference type="NCBI Taxonomy" id="205917"/>
    <lineage>
        <taxon>Eukaryota</taxon>
        <taxon>Fungi</taxon>
        <taxon>Dikarya</taxon>
        <taxon>Basidiomycota</taxon>
        <taxon>Agaricomycotina</taxon>
        <taxon>Agaricomycetes</taxon>
        <taxon>Russulales</taxon>
        <taxon>Hericiaceae</taxon>
        <taxon>Dentipellis</taxon>
    </lineage>
</organism>
<evidence type="ECO:0000313" key="3">
    <source>
        <dbReference type="EMBL" id="TFY51523.1"/>
    </source>
</evidence>
<feature type="transmembrane region" description="Helical" evidence="2">
    <location>
        <begin position="353"/>
        <end position="375"/>
    </location>
</feature>
<keyword evidence="2" id="KW-1133">Transmembrane helix</keyword>
<feature type="transmembrane region" description="Helical" evidence="2">
    <location>
        <begin position="468"/>
        <end position="484"/>
    </location>
</feature>
<comment type="caution">
    <text evidence="3">The sequence shown here is derived from an EMBL/GenBank/DDBJ whole genome shotgun (WGS) entry which is preliminary data.</text>
</comment>
<dbReference type="PANTHER" id="PTHR13146">
    <property type="match status" value="1"/>
</dbReference>
<feature type="transmembrane region" description="Helical" evidence="2">
    <location>
        <begin position="260"/>
        <end position="282"/>
    </location>
</feature>
<keyword evidence="4" id="KW-1185">Reference proteome</keyword>